<dbReference type="Proteomes" id="UP000294911">
    <property type="component" value="Unassembled WGS sequence"/>
</dbReference>
<dbReference type="Pfam" id="PF12079">
    <property type="entry name" value="DUF3558"/>
    <property type="match status" value="1"/>
</dbReference>
<keyword evidence="4" id="KW-1185">Reference proteome</keyword>
<accession>A0A4R2R5S5</accession>
<sequence length="206" mass="21487">MRTWTLLPALLAASALLVGCSDTETGEATPAATESSPTNSSPSENGTAPGGAPKVENPLDTTKFQQDPCNTLTSAQLQELVLDEPGEPDDAEAGPNCIWRNSEAQSRASIVFVTAGNHGISDVYANRDTNPVFEELPAIEGHPVVAYDAVEGEHEKGYCTLAVGATDQLWLSIGVKISDATVGQRDPCVAAQGVAEMMINTMQGGS</sequence>
<dbReference type="OrthoDB" id="3678908at2"/>
<proteinExistence type="predicted"/>
<evidence type="ECO:0000256" key="1">
    <source>
        <dbReference type="SAM" id="MobiDB-lite"/>
    </source>
</evidence>
<feature type="region of interest" description="Disordered" evidence="1">
    <location>
        <begin position="25"/>
        <end position="67"/>
    </location>
</feature>
<comment type="caution">
    <text evidence="3">The sequence shown here is derived from an EMBL/GenBank/DDBJ whole genome shotgun (WGS) entry which is preliminary data.</text>
</comment>
<protein>
    <submittedName>
        <fullName evidence="3">Uncharacterized protein DUF3558</fullName>
    </submittedName>
</protein>
<evidence type="ECO:0000313" key="3">
    <source>
        <dbReference type="EMBL" id="TCP57377.1"/>
    </source>
</evidence>
<gene>
    <name evidence="3" type="ORF">EV191_1011332</name>
</gene>
<reference evidence="3 4" key="1">
    <citation type="submission" date="2019-03" db="EMBL/GenBank/DDBJ databases">
        <title>Genomic Encyclopedia of Type Strains, Phase IV (KMG-IV): sequencing the most valuable type-strain genomes for metagenomic binning, comparative biology and taxonomic classification.</title>
        <authorList>
            <person name="Goeker M."/>
        </authorList>
    </citation>
    <scope>NUCLEOTIDE SEQUENCE [LARGE SCALE GENOMIC DNA]</scope>
    <source>
        <strain evidence="3 4">DSM 45765</strain>
    </source>
</reference>
<dbReference type="EMBL" id="SLXQ01000001">
    <property type="protein sequence ID" value="TCP57377.1"/>
    <property type="molecule type" value="Genomic_DNA"/>
</dbReference>
<feature type="signal peptide" evidence="2">
    <location>
        <begin position="1"/>
        <end position="20"/>
    </location>
</feature>
<evidence type="ECO:0000313" key="4">
    <source>
        <dbReference type="Proteomes" id="UP000294911"/>
    </source>
</evidence>
<dbReference type="PROSITE" id="PS51257">
    <property type="entry name" value="PROKAR_LIPOPROTEIN"/>
    <property type="match status" value="1"/>
</dbReference>
<feature type="chain" id="PRO_5039345391" evidence="2">
    <location>
        <begin position="21"/>
        <end position="206"/>
    </location>
</feature>
<dbReference type="InterPro" id="IPR024520">
    <property type="entry name" value="DUF3558"/>
</dbReference>
<name>A0A4R2R5S5_9PSEU</name>
<keyword evidence="2" id="KW-0732">Signal</keyword>
<organism evidence="3 4">
    <name type="scientific">Tamaricihabitans halophyticus</name>
    <dbReference type="NCBI Taxonomy" id="1262583"/>
    <lineage>
        <taxon>Bacteria</taxon>
        <taxon>Bacillati</taxon>
        <taxon>Actinomycetota</taxon>
        <taxon>Actinomycetes</taxon>
        <taxon>Pseudonocardiales</taxon>
        <taxon>Pseudonocardiaceae</taxon>
        <taxon>Tamaricihabitans</taxon>
    </lineage>
</organism>
<dbReference type="RefSeq" id="WP_132875859.1">
    <property type="nucleotide sequence ID" value="NZ_SLXQ01000001.1"/>
</dbReference>
<dbReference type="AlphaFoldDB" id="A0A4R2R5S5"/>
<evidence type="ECO:0000256" key="2">
    <source>
        <dbReference type="SAM" id="SignalP"/>
    </source>
</evidence>
<feature type="compositionally biased region" description="Low complexity" evidence="1">
    <location>
        <begin position="26"/>
        <end position="45"/>
    </location>
</feature>